<feature type="compositionally biased region" description="Low complexity" evidence="1">
    <location>
        <begin position="121"/>
        <end position="141"/>
    </location>
</feature>
<feature type="compositionally biased region" description="Basic and acidic residues" evidence="1">
    <location>
        <begin position="369"/>
        <end position="378"/>
    </location>
</feature>
<feature type="region of interest" description="Disordered" evidence="1">
    <location>
        <begin position="472"/>
        <end position="496"/>
    </location>
</feature>
<evidence type="ECO:0000313" key="2">
    <source>
        <dbReference type="EMBL" id="KAF3192143.1"/>
    </source>
</evidence>
<dbReference type="EMBL" id="JAABOE010000002">
    <property type="protein sequence ID" value="KAF3192143.1"/>
    <property type="molecule type" value="Genomic_DNA"/>
</dbReference>
<feature type="region of interest" description="Disordered" evidence="1">
    <location>
        <begin position="363"/>
        <end position="393"/>
    </location>
</feature>
<feature type="region of interest" description="Disordered" evidence="1">
    <location>
        <begin position="1"/>
        <end position="26"/>
    </location>
</feature>
<accession>A0A7C8Q442</accession>
<evidence type="ECO:0000313" key="3">
    <source>
        <dbReference type="Proteomes" id="UP000479691"/>
    </source>
</evidence>
<reference evidence="2 3" key="1">
    <citation type="submission" date="2019-06" db="EMBL/GenBank/DDBJ databases">
        <authorList>
            <person name="Palmer J.M."/>
        </authorList>
    </citation>
    <scope>NUCLEOTIDE SEQUENCE [LARGE SCALE GENOMIC DNA]</scope>
    <source>
        <strain evidence="2 3">TWF788</strain>
    </source>
</reference>
<name>A0A7C8Q442_ORBOL</name>
<feature type="compositionally biased region" description="Basic and acidic residues" evidence="1">
    <location>
        <begin position="100"/>
        <end position="109"/>
    </location>
</feature>
<comment type="caution">
    <text evidence="2">The sequence shown here is derived from an EMBL/GenBank/DDBJ whole genome shotgun (WGS) entry which is preliminary data.</text>
</comment>
<feature type="compositionally biased region" description="Polar residues" evidence="1">
    <location>
        <begin position="472"/>
        <end position="489"/>
    </location>
</feature>
<protein>
    <submittedName>
        <fullName evidence="2">Uncharacterized protein</fullName>
    </submittedName>
</protein>
<gene>
    <name evidence="2" type="ORF">TWF788_004330</name>
</gene>
<feature type="compositionally biased region" description="Polar residues" evidence="1">
    <location>
        <begin position="89"/>
        <end position="98"/>
    </location>
</feature>
<feature type="region of interest" description="Disordered" evidence="1">
    <location>
        <begin position="89"/>
        <end position="142"/>
    </location>
</feature>
<sequence length="558" mass="62157">MADAPVEISPAGSQSEKYGDDDSDSDLDIFTDALSFQDDPESTFADYSVLESVLPQLKTQKPTAPNSSVQISNEIPINLEALEIHSQYTQPEASTSANPRRKEDGESLGKDQLPQEYHFHSNPGDGSSSSSPQSSSYGSGSAIDNLINKHKKALATDGDSKSQLKIEDLVPIAPPVDPKIKEILSSLDSFDIYNFMWQFITDLSFTDPERRPHIVTSPALSDGSIVTILSEILESTTLEDVLDGWVYIWEFVIAPRLTEDEASEFVDIKSNYFAIPTRTAEGKGEGVQHNNERDEDGLMYFDDPDFQWPLKPTAEYKKLKDEEKKCKKDEKAVEKVQKKEDNIMKYKEFHAFLDASLSERISRTPWGTTEKEVGDPSEQKTNNSVPIPDPSSEITIAFHPQHQRPDEQLDLVTAVLDSETDFHNCAENQVHDKKRQKSKPSDGNSMDIGSKYENNNFHGEVLFQPVHQDTARTSTEPTSNAVGLFTNPSEMPKPLEKQESEEVAISRVAKRAFGIDGTRCLGPSGSKALNSYDLITLSEAVRRIAREADHKANCPDEH</sequence>
<dbReference type="Proteomes" id="UP000479691">
    <property type="component" value="Unassembled WGS sequence"/>
</dbReference>
<feature type="region of interest" description="Disordered" evidence="1">
    <location>
        <begin position="423"/>
        <end position="449"/>
    </location>
</feature>
<proteinExistence type="predicted"/>
<organism evidence="2 3">
    <name type="scientific">Orbilia oligospora</name>
    <name type="common">Nematode-trapping fungus</name>
    <name type="synonym">Arthrobotrys oligospora</name>
    <dbReference type="NCBI Taxonomy" id="2813651"/>
    <lineage>
        <taxon>Eukaryota</taxon>
        <taxon>Fungi</taxon>
        <taxon>Dikarya</taxon>
        <taxon>Ascomycota</taxon>
        <taxon>Pezizomycotina</taxon>
        <taxon>Orbiliomycetes</taxon>
        <taxon>Orbiliales</taxon>
        <taxon>Orbiliaceae</taxon>
        <taxon>Orbilia</taxon>
    </lineage>
</organism>
<dbReference type="AlphaFoldDB" id="A0A7C8Q442"/>
<evidence type="ECO:0000256" key="1">
    <source>
        <dbReference type="SAM" id="MobiDB-lite"/>
    </source>
</evidence>